<feature type="domain" description="DNA replication factor Dna2 N-terminal" evidence="13">
    <location>
        <begin position="754"/>
        <end position="964"/>
    </location>
</feature>
<evidence type="ECO:0000256" key="12">
    <source>
        <dbReference type="SAM" id="MobiDB-lite"/>
    </source>
</evidence>
<keyword evidence="7" id="KW-0067">ATP-binding</keyword>
<dbReference type="OrthoDB" id="306218at2759"/>
<accession>A0A9K3LPI2</accession>
<keyword evidence="2" id="KW-0479">Metal-binding</keyword>
<evidence type="ECO:0000256" key="8">
    <source>
        <dbReference type="ARBA" id="ARBA00023004"/>
    </source>
</evidence>
<keyword evidence="5" id="KW-0378">Hydrolase</keyword>
<evidence type="ECO:0000313" key="17">
    <source>
        <dbReference type="Proteomes" id="UP000693970"/>
    </source>
</evidence>
<evidence type="ECO:0000256" key="4">
    <source>
        <dbReference type="ARBA" id="ARBA00022763"/>
    </source>
</evidence>
<dbReference type="Proteomes" id="UP000693970">
    <property type="component" value="Unassembled WGS sequence"/>
</dbReference>
<keyword evidence="9" id="KW-0411">Iron-sulfur</keyword>
<dbReference type="Pfam" id="PF13086">
    <property type="entry name" value="AAA_11"/>
    <property type="match status" value="2"/>
</dbReference>
<feature type="compositionally biased region" description="Basic and acidic residues" evidence="12">
    <location>
        <begin position="102"/>
        <end position="113"/>
    </location>
</feature>
<dbReference type="InterPro" id="IPR041677">
    <property type="entry name" value="DNA2/NAM7_AAA_11"/>
</dbReference>
<feature type="compositionally biased region" description="Polar residues" evidence="12">
    <location>
        <begin position="45"/>
        <end position="57"/>
    </location>
</feature>
<keyword evidence="17" id="KW-1185">Reference proteome</keyword>
<evidence type="ECO:0000256" key="7">
    <source>
        <dbReference type="ARBA" id="ARBA00022840"/>
    </source>
</evidence>
<feature type="region of interest" description="Disordered" evidence="12">
    <location>
        <begin position="80"/>
        <end position="113"/>
    </location>
</feature>
<feature type="compositionally biased region" description="Low complexity" evidence="12">
    <location>
        <begin position="341"/>
        <end position="352"/>
    </location>
</feature>
<dbReference type="GO" id="GO:0006281">
    <property type="term" value="P:DNA repair"/>
    <property type="evidence" value="ECO:0007669"/>
    <property type="project" value="UniProtKB-KW"/>
</dbReference>
<feature type="region of interest" description="Disordered" evidence="12">
    <location>
        <begin position="31"/>
        <end position="57"/>
    </location>
</feature>
<dbReference type="PANTHER" id="PTHR10887">
    <property type="entry name" value="DNA2/NAM7 HELICASE FAMILY"/>
    <property type="match status" value="1"/>
</dbReference>
<protein>
    <submittedName>
        <fullName evidence="16">ATP-dependent DNA helicase Dna2</fullName>
    </submittedName>
</protein>
<feature type="region of interest" description="Disordered" evidence="12">
    <location>
        <begin position="544"/>
        <end position="569"/>
    </location>
</feature>
<feature type="compositionally biased region" description="Polar residues" evidence="12">
    <location>
        <begin position="158"/>
        <end position="169"/>
    </location>
</feature>
<dbReference type="InterPro" id="IPR045055">
    <property type="entry name" value="DNA2/NAM7-like"/>
</dbReference>
<evidence type="ECO:0000256" key="5">
    <source>
        <dbReference type="ARBA" id="ARBA00022801"/>
    </source>
</evidence>
<dbReference type="GO" id="GO:0005524">
    <property type="term" value="F:ATP binding"/>
    <property type="evidence" value="ECO:0007669"/>
    <property type="project" value="UniProtKB-KW"/>
</dbReference>
<keyword evidence="4" id="KW-0227">DNA damage</keyword>
<dbReference type="EMBL" id="JAGRRH010000009">
    <property type="protein sequence ID" value="KAG7364536.1"/>
    <property type="molecule type" value="Genomic_DNA"/>
</dbReference>
<gene>
    <name evidence="16" type="ORF">IV203_037738</name>
</gene>
<dbReference type="Pfam" id="PF13087">
    <property type="entry name" value="AAA_12"/>
    <property type="match status" value="1"/>
</dbReference>
<dbReference type="GO" id="GO:0071932">
    <property type="term" value="P:replication fork reversal"/>
    <property type="evidence" value="ECO:0007669"/>
    <property type="project" value="TreeGrafter"/>
</dbReference>
<keyword evidence="3" id="KW-0547">Nucleotide-binding</keyword>
<dbReference type="GO" id="GO:0005737">
    <property type="term" value="C:cytoplasm"/>
    <property type="evidence" value="ECO:0007669"/>
    <property type="project" value="TreeGrafter"/>
</dbReference>
<evidence type="ECO:0000256" key="2">
    <source>
        <dbReference type="ARBA" id="ARBA00022723"/>
    </source>
</evidence>
<evidence type="ECO:0000256" key="11">
    <source>
        <dbReference type="ARBA" id="ARBA00023204"/>
    </source>
</evidence>
<feature type="compositionally biased region" description="Basic residues" evidence="12">
    <location>
        <begin position="181"/>
        <end position="190"/>
    </location>
</feature>
<dbReference type="InterPro" id="IPR047187">
    <property type="entry name" value="SF1_C_Upf1"/>
</dbReference>
<organism evidence="16 17">
    <name type="scientific">Nitzschia inconspicua</name>
    <dbReference type="NCBI Taxonomy" id="303405"/>
    <lineage>
        <taxon>Eukaryota</taxon>
        <taxon>Sar</taxon>
        <taxon>Stramenopiles</taxon>
        <taxon>Ochrophyta</taxon>
        <taxon>Bacillariophyta</taxon>
        <taxon>Bacillariophyceae</taxon>
        <taxon>Bacillariophycidae</taxon>
        <taxon>Bacillariales</taxon>
        <taxon>Bacillariaceae</taxon>
        <taxon>Nitzschia</taxon>
    </lineage>
</organism>
<feature type="compositionally biased region" description="Basic and acidic residues" evidence="12">
    <location>
        <begin position="85"/>
        <end position="96"/>
    </location>
</feature>
<feature type="region of interest" description="Disordered" evidence="12">
    <location>
        <begin position="315"/>
        <end position="433"/>
    </location>
</feature>
<evidence type="ECO:0000259" key="14">
    <source>
        <dbReference type="Pfam" id="PF13086"/>
    </source>
</evidence>
<name>A0A9K3LPI2_9STRA</name>
<feature type="compositionally biased region" description="Polar residues" evidence="12">
    <location>
        <begin position="321"/>
        <end position="333"/>
    </location>
</feature>
<feature type="compositionally biased region" description="Basic and acidic residues" evidence="12">
    <location>
        <begin position="412"/>
        <end position="424"/>
    </location>
</feature>
<proteinExistence type="predicted"/>
<feature type="compositionally biased region" description="Basic residues" evidence="12">
    <location>
        <begin position="199"/>
        <end position="221"/>
    </location>
</feature>
<comment type="caution">
    <text evidence="16">The sequence shown here is derived from an EMBL/GenBank/DDBJ whole genome shotgun (WGS) entry which is preliminary data.</text>
</comment>
<evidence type="ECO:0000256" key="1">
    <source>
        <dbReference type="ARBA" id="ARBA00022722"/>
    </source>
</evidence>
<evidence type="ECO:0000259" key="15">
    <source>
        <dbReference type="Pfam" id="PF13087"/>
    </source>
</evidence>
<dbReference type="InterPro" id="IPR041679">
    <property type="entry name" value="DNA2/NAM7-like_C"/>
</dbReference>
<evidence type="ECO:0000259" key="13">
    <source>
        <dbReference type="Pfam" id="PF08696"/>
    </source>
</evidence>
<dbReference type="GO" id="GO:0051536">
    <property type="term" value="F:iron-sulfur cluster binding"/>
    <property type="evidence" value="ECO:0007669"/>
    <property type="project" value="UniProtKB-KW"/>
</dbReference>
<dbReference type="InterPro" id="IPR014808">
    <property type="entry name" value="DNA_replication_fac_Dna2_N"/>
</dbReference>
<evidence type="ECO:0000256" key="6">
    <source>
        <dbReference type="ARBA" id="ARBA00022806"/>
    </source>
</evidence>
<keyword evidence="11" id="KW-0234">DNA repair</keyword>
<feature type="compositionally biased region" description="Basic and acidic residues" evidence="12">
    <location>
        <begin position="390"/>
        <end position="402"/>
    </location>
</feature>
<feature type="domain" description="DNA2/NAM7 helicase-like C-terminal" evidence="15">
    <location>
        <begin position="1606"/>
        <end position="1842"/>
    </location>
</feature>
<dbReference type="GO" id="GO:0004386">
    <property type="term" value="F:helicase activity"/>
    <property type="evidence" value="ECO:0007669"/>
    <property type="project" value="UniProtKB-KW"/>
</dbReference>
<evidence type="ECO:0000256" key="3">
    <source>
        <dbReference type="ARBA" id="ARBA00022741"/>
    </source>
</evidence>
<keyword evidence="6 16" id="KW-0347">Helicase</keyword>
<sequence>MENEVPPSDVLLEGLSQDIIEWDESNNVDLRTLYPSPNHDERRTPATNSASTPNSSLFFGKGQYQYQQYNDNNINYINNNNASKDSTKINLDRTFRDASLPKQREQQRMERMEGAERQIDSILGILRMNDNQHTSVSALKNGVSDERDDTRTLKRRNSSPSEMATQQQGNKRRTLGELQRRRSHPSHKAKDRASQLRERLRRRMEQRRRHRPNRRSKRPQHIRPNNTTTDNTSLERTTTSDVSIDDDLSTQASNAETPVSDVFSELLDALKTPKVSDKASTSRVPLTAIDDNALDAKLLAEENVTKHIAFTVSKTNPDDGNCNTQSSRVSISPQAPGDAYTAPTSETTTTTTLLSNDSSIPRHPQHKTPFYRTYPRQVQETATLELTPHTGRDAKSSADKIVHSARSSDSLTKPEHGTVKHKDNDGDDDDDDDDEFCDLSFSLDDLAMIDSLAGASISNSTAPRVLPKKSDSSEEQSTSSKTSNAPTVYPKGAVREDNDELFDRIDFSKIDALIEVKKSKQVTKDTVGFDLKVTGDNIVNSRESIEVPSSKAESCPIQQQSASDEDEEYGNLPEDLDFGRIDALIAHQCRKTILNSQQDRIATEQTESTETKHENDHDADDFDDFPCDIDFNDIDALIRKKQEQEKALTGHGSVRLNESFDGTGNISNERAEPVSEGTLSYTRYTRYRVVRIVNDDTKNNIKTISVASWDHTMTTALIDTKRIHRTSNATPLETLPHHDSELNGNRQVSEDGFLTLAGEWYYTPVKVGDILHLCSLFGRYRTDKAALPIALHTSPPSCSDRDDLVLVLYPDMMMTPSTISEASTCIRRAVLKSKLGSTGITSKAALVGTMVHAVFEECLSGRRFDLTFARQVVKRQLQEKVEMVIGCNSSEAEIEQEVLNAVPTIRKFAVQYTTLLNETDGHVIGGVACHPDIHYLGRGVHSVEESIVSTELGLKGDIDAVLEVETRVAGHRKTTHDESTETNSGTMRNLMCLELKTGHNQVAQLPHLAQLSLYTFMLQTRYGTMPHKDESRITRKANFRDNGSASSGILLYLNEKAKEIYHVAPEMNEVKTLISQRNVVATELYKASQPRGISLSYEDGTRANDGMRLKVDLRPAPPAILPDLTNNAHSCKRCFSKRECMLYAAAGSKSVSHNHHELLAQFTSHLSPQDFDYFRKWDRLIDIESDATSASATTAWLTDSRIREDTGDAICGLLLDQMASTVEKNQLTATICLDRRESSQHNPLNSLGFSPGSNVIVSTDATLENSLTENPQVIPLRHYMHLVKGFVDRIDGERVFISCKSTELRRIVELVRRAAGYDVLFRIDKNTNSIGTGTLRWNLINFLSEDADITTAGKVSPANMIKKNRLSWLRDVVIRLKEPEFDDDKARQLFDRINCHIPGCHVSQLRQDFESLNEAQQKAICKAISAADYTLIQGLPGTGKSSTISFLARLLVAKGKRVLVTAYTHSAVDNVMLKLLESGVGGNFSGEEKPTLVRVGQEKSCHKDVKKILYTELAVNFEDGRELSSNSLRVVVAGAGVVGVSVLSLPRSPALLNEHFDVVIVDEAGQMNQPAALGALMAADSFILVGDHKQLPPLVNSEIAEEGGFGVSMMTHLAEKHPSAISPLNLQYRMNEEICRVSSEAFYGGMMKCGNDMVKYQRLQLPGFPRNLRTSSPTKNYAWIEKTVDPKYPVLFLNTDTVIVSNKRSLSTTAAPPVQADGFVELEGRLGGRPGGSTINETEANVVKALVETFMNCGLDGGSVGIISPFRAQIRIMEESERMASFKLSGLELSTIDKYQGRDKEVIILSMVRSNHKGSTGRLLQDGRRLNVAFTRAKCKMIIVGSFSTLCRGSYHLKPILTRMKQRQEILNLPAEL</sequence>
<reference evidence="16" key="2">
    <citation type="submission" date="2021-04" db="EMBL/GenBank/DDBJ databases">
        <authorList>
            <person name="Podell S."/>
        </authorList>
    </citation>
    <scope>NUCLEOTIDE SEQUENCE</scope>
    <source>
        <strain evidence="16">Hildebrandi</strain>
    </source>
</reference>
<feature type="compositionally biased region" description="Basic and acidic residues" evidence="12">
    <location>
        <begin position="143"/>
        <end position="152"/>
    </location>
</feature>
<keyword evidence="1" id="KW-0540">Nuclease</keyword>
<feature type="domain" description="DNA2/NAM7 helicase helicase" evidence="14">
    <location>
        <begin position="1412"/>
        <end position="1509"/>
    </location>
</feature>
<feature type="compositionally biased region" description="Polar residues" evidence="12">
    <location>
        <begin position="598"/>
        <end position="608"/>
    </location>
</feature>
<evidence type="ECO:0000256" key="10">
    <source>
        <dbReference type="ARBA" id="ARBA00023125"/>
    </source>
</evidence>
<evidence type="ECO:0000313" key="16">
    <source>
        <dbReference type="EMBL" id="KAG7364536.1"/>
    </source>
</evidence>
<reference evidence="16" key="1">
    <citation type="journal article" date="2021" name="Sci. Rep.">
        <title>Diploid genomic architecture of Nitzschia inconspicua, an elite biomass production diatom.</title>
        <authorList>
            <person name="Oliver A."/>
            <person name="Podell S."/>
            <person name="Pinowska A."/>
            <person name="Traller J.C."/>
            <person name="Smith S.R."/>
            <person name="McClure R."/>
            <person name="Beliaev A."/>
            <person name="Bohutskyi P."/>
            <person name="Hill E.A."/>
            <person name="Rabines A."/>
            <person name="Zheng H."/>
            <person name="Allen L.Z."/>
            <person name="Kuo A."/>
            <person name="Grigoriev I.V."/>
            <person name="Allen A.E."/>
            <person name="Hazlebeck D."/>
            <person name="Allen E.E."/>
        </authorList>
    </citation>
    <scope>NUCLEOTIDE SEQUENCE</scope>
    <source>
        <strain evidence="16">Hildebrandi</strain>
    </source>
</reference>
<dbReference type="GO" id="GO:0017108">
    <property type="term" value="F:5'-flap endonuclease activity"/>
    <property type="evidence" value="ECO:0007669"/>
    <property type="project" value="TreeGrafter"/>
</dbReference>
<dbReference type="PANTHER" id="PTHR10887:SF433">
    <property type="entry name" value="DNA REPLICATION ATP-DEPENDENT HELICASE_NUCLEASE DNA2"/>
    <property type="match status" value="1"/>
</dbReference>
<dbReference type="GO" id="GO:0046872">
    <property type="term" value="F:metal ion binding"/>
    <property type="evidence" value="ECO:0007669"/>
    <property type="project" value="UniProtKB-KW"/>
</dbReference>
<feature type="domain" description="DNA2/NAM7 helicase helicase" evidence="14">
    <location>
        <begin position="1550"/>
        <end position="1598"/>
    </location>
</feature>
<dbReference type="GO" id="GO:0003677">
    <property type="term" value="F:DNA binding"/>
    <property type="evidence" value="ECO:0007669"/>
    <property type="project" value="UniProtKB-KW"/>
</dbReference>
<keyword evidence="8" id="KW-0408">Iron</keyword>
<feature type="region of interest" description="Disordered" evidence="12">
    <location>
        <begin position="136"/>
        <end position="256"/>
    </location>
</feature>
<feature type="region of interest" description="Disordered" evidence="12">
    <location>
        <begin position="598"/>
        <end position="621"/>
    </location>
</feature>
<evidence type="ECO:0000256" key="9">
    <source>
        <dbReference type="ARBA" id="ARBA00023014"/>
    </source>
</evidence>
<dbReference type="Pfam" id="PF08696">
    <property type="entry name" value="Dna2"/>
    <property type="match status" value="1"/>
</dbReference>
<keyword evidence="10" id="KW-0238">DNA-binding</keyword>
<dbReference type="CDD" id="cd18808">
    <property type="entry name" value="SF1_C_Upf1"/>
    <property type="match status" value="1"/>
</dbReference>
<feature type="region of interest" description="Disordered" evidence="12">
    <location>
        <begin position="461"/>
        <end position="494"/>
    </location>
</feature>
<feature type="compositionally biased region" description="Polar residues" evidence="12">
    <location>
        <begin position="223"/>
        <end position="242"/>
    </location>
</feature>